<evidence type="ECO:0000256" key="7">
    <source>
        <dbReference type="ARBA" id="ARBA00022840"/>
    </source>
</evidence>
<dbReference type="GO" id="GO:0005737">
    <property type="term" value="C:cytoplasm"/>
    <property type="evidence" value="ECO:0007669"/>
    <property type="project" value="InterPro"/>
</dbReference>
<dbReference type="InterPro" id="IPR049874">
    <property type="entry name" value="ROK_cs"/>
</dbReference>
<evidence type="ECO:0000256" key="3">
    <source>
        <dbReference type="ARBA" id="ARBA00014701"/>
    </source>
</evidence>
<comment type="similarity">
    <text evidence="1">Belongs to the ROK (NagC/XylR) family.</text>
</comment>
<evidence type="ECO:0000313" key="10">
    <source>
        <dbReference type="EMBL" id="RHC14016.1"/>
    </source>
</evidence>
<dbReference type="GO" id="GO:0004340">
    <property type="term" value="F:glucokinase activity"/>
    <property type="evidence" value="ECO:0007669"/>
    <property type="project" value="UniProtKB-EC"/>
</dbReference>
<evidence type="ECO:0000256" key="1">
    <source>
        <dbReference type="ARBA" id="ARBA00006479"/>
    </source>
</evidence>
<dbReference type="AlphaFoldDB" id="A0A3R6APV5"/>
<reference evidence="11 12" key="1">
    <citation type="submission" date="2018-08" db="EMBL/GenBank/DDBJ databases">
        <title>A genome reference for cultivated species of the human gut microbiota.</title>
        <authorList>
            <person name="Zou Y."/>
            <person name="Xue W."/>
            <person name="Luo G."/>
        </authorList>
    </citation>
    <scope>NUCLEOTIDE SEQUENCE [LARGE SCALE GENOMIC DNA]</scope>
    <source>
        <strain evidence="10 11">AM37-1AC</strain>
        <strain evidence="9 12">AM43-11</strain>
    </source>
</reference>
<dbReference type="EC" id="2.7.1.2" evidence="2"/>
<organism evidence="10 11">
    <name type="scientific">Roseburia intestinalis</name>
    <dbReference type="NCBI Taxonomy" id="166486"/>
    <lineage>
        <taxon>Bacteria</taxon>
        <taxon>Bacillati</taxon>
        <taxon>Bacillota</taxon>
        <taxon>Clostridia</taxon>
        <taxon>Lachnospirales</taxon>
        <taxon>Lachnospiraceae</taxon>
        <taxon>Roseburia</taxon>
    </lineage>
</organism>
<dbReference type="PANTHER" id="PTHR18964:SF149">
    <property type="entry name" value="BIFUNCTIONAL UDP-N-ACETYLGLUCOSAMINE 2-EPIMERASE_N-ACETYLMANNOSAMINE KINASE"/>
    <property type="match status" value="1"/>
</dbReference>
<dbReference type="Gene3D" id="3.30.420.40">
    <property type="match status" value="2"/>
</dbReference>
<keyword evidence="7" id="KW-0067">ATP-binding</keyword>
<dbReference type="Proteomes" id="UP000284465">
    <property type="component" value="Unassembled WGS sequence"/>
</dbReference>
<dbReference type="Pfam" id="PF00480">
    <property type="entry name" value="ROK"/>
    <property type="match status" value="1"/>
</dbReference>
<proteinExistence type="inferred from homology"/>
<dbReference type="SUPFAM" id="SSF53067">
    <property type="entry name" value="Actin-like ATPase domain"/>
    <property type="match status" value="1"/>
</dbReference>
<evidence type="ECO:0000256" key="4">
    <source>
        <dbReference type="ARBA" id="ARBA00022679"/>
    </source>
</evidence>
<name>A0A3R6APV5_9FIRM</name>
<dbReference type="NCBIfam" id="TIGR00744">
    <property type="entry name" value="ROK_glcA_fam"/>
    <property type="match status" value="1"/>
</dbReference>
<protein>
    <recommendedName>
        <fullName evidence="3">Glucokinase</fullName>
        <ecNumber evidence="2">2.7.1.2</ecNumber>
    </recommendedName>
    <alternativeName>
        <fullName evidence="8">Glucose kinase</fullName>
    </alternativeName>
</protein>
<evidence type="ECO:0000256" key="6">
    <source>
        <dbReference type="ARBA" id="ARBA00022777"/>
    </source>
</evidence>
<keyword evidence="6" id="KW-0418">Kinase</keyword>
<dbReference type="GO" id="GO:0006096">
    <property type="term" value="P:glycolytic process"/>
    <property type="evidence" value="ECO:0007669"/>
    <property type="project" value="InterPro"/>
</dbReference>
<comment type="caution">
    <text evidence="10">The sequence shown here is derived from an EMBL/GenBank/DDBJ whole genome shotgun (WGS) entry which is preliminary data.</text>
</comment>
<dbReference type="EMBL" id="QSFP01000004">
    <property type="protein sequence ID" value="RHA68632.1"/>
    <property type="molecule type" value="Genomic_DNA"/>
</dbReference>
<dbReference type="InterPro" id="IPR004654">
    <property type="entry name" value="ROK_glcA"/>
</dbReference>
<sequence>MSKKTRGRYVAAKNTGGSKMKKYAFGIDVGGTTCKIGFFETNGKLIDKWEIKTNTENNGAAILSDIAQAVDNKLAQEGISKDDVQGVGIGVPGPVKSNGVVNRCVNLGWGIVNVEEELGNLTGLKVKAGNDANVAALGEMWQGAAKGCKDVIMVTLGTGVGGGIIVDGKVVAGFNGAGGEIGHITVNHDEIEACNCGQYGCLEQYTSATGIVRVAKRKLAKTNDETSLRNFPELTAKDVFDEAKSGDAVALGLVDEVCGILGSTLSNIACVVDPEVVVIGGGVSKAGSILIESIQKHFVETSFHACRNTKFVPAGLGNDAGMYGCVQMLLD</sequence>
<evidence type="ECO:0000256" key="2">
    <source>
        <dbReference type="ARBA" id="ARBA00012323"/>
    </source>
</evidence>
<dbReference type="GO" id="GO:0005524">
    <property type="term" value="F:ATP binding"/>
    <property type="evidence" value="ECO:0007669"/>
    <property type="project" value="UniProtKB-KW"/>
</dbReference>
<dbReference type="PANTHER" id="PTHR18964">
    <property type="entry name" value="ROK (REPRESSOR, ORF, KINASE) FAMILY"/>
    <property type="match status" value="1"/>
</dbReference>
<gene>
    <name evidence="10" type="ORF">DW856_16590</name>
    <name evidence="9" type="ORF">DW927_04935</name>
</gene>
<evidence type="ECO:0000313" key="9">
    <source>
        <dbReference type="EMBL" id="RHA68632.1"/>
    </source>
</evidence>
<accession>A0A3R6APV5</accession>
<dbReference type="EMBL" id="QSHO01000018">
    <property type="protein sequence ID" value="RHC14016.1"/>
    <property type="molecule type" value="Genomic_DNA"/>
</dbReference>
<evidence type="ECO:0000313" key="11">
    <source>
        <dbReference type="Proteomes" id="UP000283513"/>
    </source>
</evidence>
<evidence type="ECO:0000256" key="5">
    <source>
        <dbReference type="ARBA" id="ARBA00022741"/>
    </source>
</evidence>
<dbReference type="Proteomes" id="UP000283513">
    <property type="component" value="Unassembled WGS sequence"/>
</dbReference>
<keyword evidence="4" id="KW-0808">Transferase</keyword>
<dbReference type="InterPro" id="IPR043129">
    <property type="entry name" value="ATPase_NBD"/>
</dbReference>
<keyword evidence="5" id="KW-0547">Nucleotide-binding</keyword>
<dbReference type="InterPro" id="IPR000600">
    <property type="entry name" value="ROK"/>
</dbReference>
<evidence type="ECO:0000256" key="8">
    <source>
        <dbReference type="ARBA" id="ARBA00032386"/>
    </source>
</evidence>
<evidence type="ECO:0000313" key="12">
    <source>
        <dbReference type="Proteomes" id="UP000284465"/>
    </source>
</evidence>
<dbReference type="PROSITE" id="PS01125">
    <property type="entry name" value="ROK"/>
    <property type="match status" value="1"/>
</dbReference>